<protein>
    <submittedName>
        <fullName evidence="2">Calcineurin-like phosphoesterase family protein</fullName>
    </submittedName>
</protein>
<keyword evidence="3" id="KW-1185">Reference proteome</keyword>
<dbReference type="InterPro" id="IPR014578">
    <property type="entry name" value="Pesterase_CT488"/>
</dbReference>
<evidence type="ECO:0000313" key="2">
    <source>
        <dbReference type="EMBL" id="EPJ28381.1"/>
    </source>
</evidence>
<comment type="caution">
    <text evidence="2">The sequence shown here is derived from an EMBL/GenBank/DDBJ whole genome shotgun (WGS) entry which is preliminary data.</text>
</comment>
<reference evidence="2 3" key="1">
    <citation type="submission" date="2013-04" db="EMBL/GenBank/DDBJ databases">
        <title>Genome sequence of Chlamydia psittaci 99DC5.</title>
        <authorList>
            <person name="Huot-Creasy H."/>
            <person name="McCracken C.L."/>
            <person name="Humphries M."/>
            <person name="Sachse K."/>
            <person name="Laroucau K."/>
            <person name="Bavoil P."/>
            <person name="Myers G.S."/>
        </authorList>
    </citation>
    <scope>NUCLEOTIDE SEQUENCE [LARGE SCALE GENOMIC DNA]</scope>
    <source>
        <strain evidence="2 3">99DC5</strain>
    </source>
</reference>
<dbReference type="Gene3D" id="3.60.21.10">
    <property type="match status" value="1"/>
</dbReference>
<organism evidence="2 3">
    <name type="scientific">Chlamydia psittaci 99DC5</name>
    <dbReference type="NCBI Taxonomy" id="1112251"/>
    <lineage>
        <taxon>Bacteria</taxon>
        <taxon>Pseudomonadati</taxon>
        <taxon>Chlamydiota</taxon>
        <taxon>Chlamydiia</taxon>
        <taxon>Chlamydiales</taxon>
        <taxon>Chlamydiaceae</taxon>
        <taxon>Chlamydia/Chlamydophila group</taxon>
        <taxon>Chlamydia</taxon>
    </lineage>
</organism>
<evidence type="ECO:0000313" key="3">
    <source>
        <dbReference type="Proteomes" id="UP000014627"/>
    </source>
</evidence>
<dbReference type="InterPro" id="IPR029052">
    <property type="entry name" value="Metallo-depent_PP-like"/>
</dbReference>
<accession>A0ABN0MQ11</accession>
<sequence length="247" mass="27944">MQIYAIADLHLAIGVPEKTMEVFGQPWVSYHEKIRERWQKTVAPEDIVLLPGDISWAMHLEEAKEDFSFLGSLPGTKYMIRGNHDYWSSASGTKIAQALPENLYYLAQGFSIIQPNMAVVGVRLWDSPTIRIASQCFQSPLPEQAREYSEKDEKIFLRELGRLQRALDAVPKDIEQIIVMTHYPPISSDGSAGPVSQMLEADGRVSHCLFGHMHKVRTPLEGFGNIRTIEYKLVAADYIDFIPQVII</sequence>
<dbReference type="Pfam" id="PF00149">
    <property type="entry name" value="Metallophos"/>
    <property type="match status" value="1"/>
</dbReference>
<dbReference type="GeneID" id="12242414"/>
<dbReference type="Proteomes" id="UP000014627">
    <property type="component" value="Unassembled WGS sequence"/>
</dbReference>
<gene>
    <name evidence="2" type="ORF">CP99DC5_0565</name>
</gene>
<dbReference type="RefSeq" id="WP_006342810.1">
    <property type="nucleotide sequence ID" value="NZ_KE356190.1"/>
</dbReference>
<dbReference type="InterPro" id="IPR004843">
    <property type="entry name" value="Calcineurin-like_PHP"/>
</dbReference>
<dbReference type="SUPFAM" id="SSF56300">
    <property type="entry name" value="Metallo-dependent phosphatases"/>
    <property type="match status" value="1"/>
</dbReference>
<dbReference type="InterPro" id="IPR051158">
    <property type="entry name" value="Metallophosphoesterase_sf"/>
</dbReference>
<feature type="domain" description="Calcineurin-like phosphoesterase" evidence="1">
    <location>
        <begin position="1"/>
        <end position="215"/>
    </location>
</feature>
<dbReference type="PANTHER" id="PTHR31302:SF22">
    <property type="entry name" value="PHOSPHOESTERASE"/>
    <property type="match status" value="1"/>
</dbReference>
<name>A0ABN0MQ11_CHLPS</name>
<evidence type="ECO:0000259" key="1">
    <source>
        <dbReference type="Pfam" id="PF00149"/>
    </source>
</evidence>
<dbReference type="PANTHER" id="PTHR31302">
    <property type="entry name" value="TRANSMEMBRANE PROTEIN WITH METALLOPHOSPHOESTERASE DOMAIN-RELATED"/>
    <property type="match status" value="1"/>
</dbReference>
<dbReference type="PIRSF" id="PIRSF033094">
    <property type="entry name" value="Pesterase_CT488"/>
    <property type="match status" value="1"/>
</dbReference>
<proteinExistence type="predicted"/>
<dbReference type="EMBL" id="ATLC01000045">
    <property type="protein sequence ID" value="EPJ28381.1"/>
    <property type="molecule type" value="Genomic_DNA"/>
</dbReference>